<dbReference type="Pfam" id="PF14223">
    <property type="entry name" value="Retrotran_gag_2"/>
    <property type="match status" value="1"/>
</dbReference>
<dbReference type="PROSITE" id="PS50158">
    <property type="entry name" value="ZF_CCHC"/>
    <property type="match status" value="2"/>
</dbReference>
<feature type="domain" description="CCHC-type" evidence="2">
    <location>
        <begin position="234"/>
        <end position="250"/>
    </location>
</feature>
<gene>
    <name evidence="3" type="ORF">DMN91_006456</name>
</gene>
<reference evidence="3" key="1">
    <citation type="journal article" date="2018" name="Genome Res.">
        <title>The genomic architecture and molecular evolution of ant odorant receptors.</title>
        <authorList>
            <person name="McKenzie S.K."/>
            <person name="Kronauer D.J.C."/>
        </authorList>
    </citation>
    <scope>NUCLEOTIDE SEQUENCE [LARGE SCALE GENOMIC DNA]</scope>
    <source>
        <strain evidence="3">Clonal line C1</strain>
    </source>
</reference>
<dbReference type="InterPro" id="IPR036875">
    <property type="entry name" value="Znf_CCHC_sf"/>
</dbReference>
<evidence type="ECO:0000259" key="2">
    <source>
        <dbReference type="PROSITE" id="PS50158"/>
    </source>
</evidence>
<sequence>MARSQAEDFANIEKLSDSENYQVWKFQISILFRANELYGTVTEEVAEGQRTDQWRKKDANAQKIIVTTIERKPLLHIMSCTTSHEMWTKISNIYERDTEQQKCSLLQMFYSATYDKTTDIVTYISGLKNLVFRLNALDTKIDDKMLISKILASLPEEYKYFASAWDSTEQGGKTVENLTARLIAEEMRNNQKESESKTVTLKTAAKKCTKCNKTGHLAKFCRSKSQFKYKRQFRCFKCNKTGHIAKHCEETNKEKCSICSKTNHSEKDCFFRDKKKNKNESFLTGKLDAAHSWIVDSGSTQNLTNNKSYVQDIKKTIIGV</sequence>
<organism evidence="3">
    <name type="scientific">Ooceraea biroi</name>
    <name type="common">Clonal raider ant</name>
    <name type="synonym">Cerapachys biroi</name>
    <dbReference type="NCBI Taxonomy" id="2015173"/>
    <lineage>
        <taxon>Eukaryota</taxon>
        <taxon>Metazoa</taxon>
        <taxon>Ecdysozoa</taxon>
        <taxon>Arthropoda</taxon>
        <taxon>Hexapoda</taxon>
        <taxon>Insecta</taxon>
        <taxon>Pterygota</taxon>
        <taxon>Neoptera</taxon>
        <taxon>Endopterygota</taxon>
        <taxon>Hymenoptera</taxon>
        <taxon>Apocrita</taxon>
        <taxon>Aculeata</taxon>
        <taxon>Formicoidea</taxon>
        <taxon>Formicidae</taxon>
        <taxon>Dorylinae</taxon>
        <taxon>Ooceraea</taxon>
    </lineage>
</organism>
<dbReference type="PANTHER" id="PTHR47481:SF36">
    <property type="entry name" value="CCHC-TYPE DOMAIN-CONTAINING PROTEIN"/>
    <property type="match status" value="1"/>
</dbReference>
<comment type="caution">
    <text evidence="3">The sequence shown here is derived from an EMBL/GenBank/DDBJ whole genome shotgun (WGS) entry which is preliminary data.</text>
</comment>
<evidence type="ECO:0000256" key="1">
    <source>
        <dbReference type="PROSITE-ProRule" id="PRU00047"/>
    </source>
</evidence>
<keyword evidence="1" id="KW-0862">Zinc</keyword>
<accession>A0A3L8DP62</accession>
<dbReference type="InterPro" id="IPR001878">
    <property type="entry name" value="Znf_CCHC"/>
</dbReference>
<dbReference type="Proteomes" id="UP000279307">
    <property type="component" value="Chromosome 6"/>
</dbReference>
<dbReference type="SMART" id="SM00343">
    <property type="entry name" value="ZnF_C2HC"/>
    <property type="match status" value="3"/>
</dbReference>
<dbReference type="GO" id="GO:0008270">
    <property type="term" value="F:zinc ion binding"/>
    <property type="evidence" value="ECO:0007669"/>
    <property type="project" value="UniProtKB-KW"/>
</dbReference>
<keyword evidence="1" id="KW-0479">Metal-binding</keyword>
<dbReference type="AlphaFoldDB" id="A0A3L8DP62"/>
<name>A0A3L8DP62_OOCBI</name>
<dbReference type="GO" id="GO:0003676">
    <property type="term" value="F:nucleic acid binding"/>
    <property type="evidence" value="ECO:0007669"/>
    <property type="project" value="InterPro"/>
</dbReference>
<keyword evidence="1" id="KW-0863">Zinc-finger</keyword>
<dbReference type="Pfam" id="PF00098">
    <property type="entry name" value="zf-CCHC"/>
    <property type="match status" value="1"/>
</dbReference>
<dbReference type="EMBL" id="QOIP01000006">
    <property type="protein sequence ID" value="RLU22076.1"/>
    <property type="molecule type" value="Genomic_DNA"/>
</dbReference>
<dbReference type="Gene3D" id="4.10.60.10">
    <property type="entry name" value="Zinc finger, CCHC-type"/>
    <property type="match status" value="1"/>
</dbReference>
<evidence type="ECO:0000313" key="3">
    <source>
        <dbReference type="EMBL" id="RLU22076.1"/>
    </source>
</evidence>
<dbReference type="PANTHER" id="PTHR47481">
    <property type="match status" value="1"/>
</dbReference>
<proteinExistence type="predicted"/>
<dbReference type="SUPFAM" id="SSF57756">
    <property type="entry name" value="Retrovirus zinc finger-like domains"/>
    <property type="match status" value="2"/>
</dbReference>
<dbReference type="OrthoDB" id="7554908at2759"/>
<feature type="domain" description="CCHC-type" evidence="2">
    <location>
        <begin position="207"/>
        <end position="223"/>
    </location>
</feature>
<protein>
    <recommendedName>
        <fullName evidence="2">CCHC-type domain-containing protein</fullName>
    </recommendedName>
</protein>
<reference evidence="3" key="2">
    <citation type="submission" date="2018-07" db="EMBL/GenBank/DDBJ databases">
        <authorList>
            <person name="Mckenzie S.K."/>
            <person name="Kronauer D.J.C."/>
        </authorList>
    </citation>
    <scope>NUCLEOTIDE SEQUENCE</scope>
    <source>
        <strain evidence="3">Clonal line C1</strain>
    </source>
</reference>